<keyword evidence="2 6" id="KW-0812">Transmembrane</keyword>
<evidence type="ECO:0000256" key="5">
    <source>
        <dbReference type="SAM" id="Coils"/>
    </source>
</evidence>
<dbReference type="PANTHER" id="PTHR30386:SF26">
    <property type="entry name" value="TRANSPORT PROTEIN COMB"/>
    <property type="match status" value="1"/>
</dbReference>
<name>A0ABU4RPP9_9HYPH</name>
<evidence type="ECO:0000313" key="7">
    <source>
        <dbReference type="EMBL" id="MDX6806824.1"/>
    </source>
</evidence>
<comment type="caution">
    <text evidence="7">The sequence shown here is derived from an EMBL/GenBank/DDBJ whole genome shotgun (WGS) entry which is preliminary data.</text>
</comment>
<evidence type="ECO:0000256" key="4">
    <source>
        <dbReference type="ARBA" id="ARBA00023136"/>
    </source>
</evidence>
<keyword evidence="5" id="KW-0175">Coiled coil</keyword>
<dbReference type="EMBL" id="JAXAFJ010000007">
    <property type="protein sequence ID" value="MDX6806824.1"/>
    <property type="molecule type" value="Genomic_DNA"/>
</dbReference>
<keyword evidence="8" id="KW-1185">Reference proteome</keyword>
<evidence type="ECO:0000256" key="3">
    <source>
        <dbReference type="ARBA" id="ARBA00022989"/>
    </source>
</evidence>
<organism evidence="7 8">
    <name type="scientific">Terrihabitans rhizophilus</name>
    <dbReference type="NCBI Taxonomy" id="3092662"/>
    <lineage>
        <taxon>Bacteria</taxon>
        <taxon>Pseudomonadati</taxon>
        <taxon>Pseudomonadota</taxon>
        <taxon>Alphaproteobacteria</taxon>
        <taxon>Hyphomicrobiales</taxon>
        <taxon>Terrihabitans</taxon>
    </lineage>
</organism>
<evidence type="ECO:0000313" key="8">
    <source>
        <dbReference type="Proteomes" id="UP001274321"/>
    </source>
</evidence>
<dbReference type="InterPro" id="IPR050739">
    <property type="entry name" value="MFP"/>
</dbReference>
<dbReference type="RefSeq" id="WP_319844951.1">
    <property type="nucleotide sequence ID" value="NZ_JAXAFJ010000007.1"/>
</dbReference>
<feature type="coiled-coil region" evidence="5">
    <location>
        <begin position="103"/>
        <end position="151"/>
    </location>
</feature>
<evidence type="ECO:0000256" key="6">
    <source>
        <dbReference type="SAM" id="Phobius"/>
    </source>
</evidence>
<keyword evidence="4 6" id="KW-0472">Membrane</keyword>
<dbReference type="Proteomes" id="UP001274321">
    <property type="component" value="Unassembled WGS sequence"/>
</dbReference>
<proteinExistence type="predicted"/>
<dbReference type="PANTHER" id="PTHR30386">
    <property type="entry name" value="MEMBRANE FUSION SUBUNIT OF EMRAB-TOLC MULTIDRUG EFFLUX PUMP"/>
    <property type="match status" value="1"/>
</dbReference>
<keyword evidence="3 6" id="KW-1133">Transmembrane helix</keyword>
<reference evidence="7 8" key="1">
    <citation type="submission" date="2023-11" db="EMBL/GenBank/DDBJ databases">
        <authorList>
            <person name="Bao R."/>
        </authorList>
    </citation>
    <scope>NUCLEOTIDE SEQUENCE [LARGE SCALE GENOMIC DNA]</scope>
    <source>
        <strain evidence="7 8">PJ23</strain>
    </source>
</reference>
<evidence type="ECO:0000256" key="2">
    <source>
        <dbReference type="ARBA" id="ARBA00022692"/>
    </source>
</evidence>
<accession>A0ABU4RPP9</accession>
<feature type="transmembrane region" description="Helical" evidence="6">
    <location>
        <begin position="23"/>
        <end position="45"/>
    </location>
</feature>
<gene>
    <name evidence="7" type="ORF">SCD90_12185</name>
</gene>
<sequence length="463" mass="49967">MTNTAQKDALLRKGPQKADRRDLLLRVSSFSVASVLAVLAVTTVMPPIIADQSDRAVINAPVTLLTSPISGEVKHLEALTGQELRSGASVSTIVNERVDRATLVSLESKANEMRESVEATRQKSTSLKEYIEALDAEIARQKQQLDDHFVEQLAELKARIGAADAAVREKDDVVGRQTTLATRNIASPELIKAAKQQLAGAGHEKDAHLSLLNQKTSQLEALRRGVFVGPELTGLSTLSQRRMDLAFEAEQLQIKERELLAGLQTSQSILEAEQSRVSQLSEATVAAPFQGRVLTVGVSEGRHVLPGDTIASIVDCERSFVVAIFSYRRAQDLAVGTRVSIDGEAGLRYGRVAEILPRITDKADEGFAVPFPPTERREMYVLVEPEAAPDQDAAADPQDCSIGRWVTVSRGAGWVPSASVLWKGLGDFIAGVFEGPFGTANAGEVQPDEKIRTAFGKLGSTAR</sequence>
<comment type="subcellular location">
    <subcellularLocation>
        <location evidence="1">Membrane</location>
        <topology evidence="1">Single-pass membrane protein</topology>
    </subcellularLocation>
</comment>
<protein>
    <submittedName>
        <fullName evidence="7">HlyD family efflux transporter periplasmic adaptor subunit</fullName>
    </submittedName>
</protein>
<evidence type="ECO:0000256" key="1">
    <source>
        <dbReference type="ARBA" id="ARBA00004167"/>
    </source>
</evidence>